<evidence type="ECO:0000313" key="2">
    <source>
        <dbReference type="EMBL" id="WDR05563.1"/>
    </source>
</evidence>
<dbReference type="RefSeq" id="WP_282211082.1">
    <property type="nucleotide sequence ID" value="NZ_CP118247.1"/>
</dbReference>
<evidence type="ECO:0000313" key="3">
    <source>
        <dbReference type="Proteomes" id="UP001222118"/>
    </source>
</evidence>
<name>A0ABY7YWU6_9HYPH</name>
<feature type="region of interest" description="Disordered" evidence="1">
    <location>
        <begin position="18"/>
        <end position="39"/>
    </location>
</feature>
<gene>
    <name evidence="2" type="ORF">PSQ90_14995</name>
</gene>
<keyword evidence="3" id="KW-1185">Reference proteome</keyword>
<accession>A0ABY7YWU6</accession>
<proteinExistence type="predicted"/>
<sequence>MFGKPSITMNSRLIKQLEEGERRPAQHERPRSVTDKGFNSFATPGIQAVFEGFDFFGALMNQHIAKPWTIEETGDTLVKDWSSDSPELGRTYQVFYNGVTLGRLQVTEGANTAGGFREKIEWHRENRAAHALLELNQLRYVPYEDVLSLVSTIELLVGPFENNDIARPRARANAAAALTGYLWEVQRADDQYAPDFEHRVDGPYDLLKLTTDHWKEGGIDPFERWNGDRVR</sequence>
<feature type="compositionally biased region" description="Basic and acidic residues" evidence="1">
    <location>
        <begin position="18"/>
        <end position="34"/>
    </location>
</feature>
<reference evidence="2 3" key="1">
    <citation type="submission" date="2023-02" db="EMBL/GenBank/DDBJ databases">
        <title>Devosia chondri sp. nov., isolated from the phycosphere of marine algae.</title>
        <authorList>
            <person name="Kim J.M."/>
            <person name="Lee J.K."/>
            <person name="Choi B.J."/>
            <person name="Bayburt H."/>
            <person name="Jeon C.O."/>
        </authorList>
    </citation>
    <scope>NUCLEOTIDE SEQUENCE [LARGE SCALE GENOMIC DNA]</scope>
    <source>
        <strain evidence="2 3">G2-5</strain>
    </source>
</reference>
<organism evidence="2 3">
    <name type="scientific">Devosia rhodophyticola</name>
    <dbReference type="NCBI Taxonomy" id="3026423"/>
    <lineage>
        <taxon>Bacteria</taxon>
        <taxon>Pseudomonadati</taxon>
        <taxon>Pseudomonadota</taxon>
        <taxon>Alphaproteobacteria</taxon>
        <taxon>Hyphomicrobiales</taxon>
        <taxon>Devosiaceae</taxon>
        <taxon>Devosia</taxon>
    </lineage>
</organism>
<dbReference type="Proteomes" id="UP001222118">
    <property type="component" value="Chromosome"/>
</dbReference>
<dbReference type="EMBL" id="CP118247">
    <property type="protein sequence ID" value="WDR05563.1"/>
    <property type="molecule type" value="Genomic_DNA"/>
</dbReference>
<protein>
    <submittedName>
        <fullName evidence="2">Uncharacterized protein</fullName>
    </submittedName>
</protein>
<evidence type="ECO:0000256" key="1">
    <source>
        <dbReference type="SAM" id="MobiDB-lite"/>
    </source>
</evidence>